<protein>
    <submittedName>
        <fullName evidence="1">Uncharacterized protein</fullName>
    </submittedName>
</protein>
<proteinExistence type="predicted"/>
<dbReference type="AlphaFoldDB" id="A0A397HAU7"/>
<evidence type="ECO:0000313" key="1">
    <source>
        <dbReference type="EMBL" id="RHZ59098.1"/>
    </source>
</evidence>
<gene>
    <name evidence="1" type="ORF">Glove_365g13</name>
</gene>
<comment type="caution">
    <text evidence="1">The sequence shown here is derived from an EMBL/GenBank/DDBJ whole genome shotgun (WGS) entry which is preliminary data.</text>
</comment>
<accession>A0A397HAU7</accession>
<evidence type="ECO:0000313" key="2">
    <source>
        <dbReference type="Proteomes" id="UP000266861"/>
    </source>
</evidence>
<dbReference type="Proteomes" id="UP000266861">
    <property type="component" value="Unassembled WGS sequence"/>
</dbReference>
<dbReference type="EMBL" id="PQFF01000331">
    <property type="protein sequence ID" value="RHZ59098.1"/>
    <property type="molecule type" value="Genomic_DNA"/>
</dbReference>
<reference evidence="1 2" key="1">
    <citation type="submission" date="2018-08" db="EMBL/GenBank/DDBJ databases">
        <title>Genome and evolution of the arbuscular mycorrhizal fungus Diversispora epigaea (formerly Glomus versiforme) and its bacterial endosymbionts.</title>
        <authorList>
            <person name="Sun X."/>
            <person name="Fei Z."/>
            <person name="Harrison M."/>
        </authorList>
    </citation>
    <scope>NUCLEOTIDE SEQUENCE [LARGE SCALE GENOMIC DNA]</scope>
    <source>
        <strain evidence="1 2">IT104</strain>
    </source>
</reference>
<organism evidence="1 2">
    <name type="scientific">Diversispora epigaea</name>
    <dbReference type="NCBI Taxonomy" id="1348612"/>
    <lineage>
        <taxon>Eukaryota</taxon>
        <taxon>Fungi</taxon>
        <taxon>Fungi incertae sedis</taxon>
        <taxon>Mucoromycota</taxon>
        <taxon>Glomeromycotina</taxon>
        <taxon>Glomeromycetes</taxon>
        <taxon>Diversisporales</taxon>
        <taxon>Diversisporaceae</taxon>
        <taxon>Diversispora</taxon>
    </lineage>
</organism>
<keyword evidence="2" id="KW-1185">Reference proteome</keyword>
<sequence length="77" mass="9029">MRIKDVLKADNFQEVHEAESEGHHELYMIMLQVSLMGFHLIIIDIDFVSEDWQKKSLSIIFGINLSIQKWRVLLTAD</sequence>
<name>A0A397HAU7_9GLOM</name>